<keyword evidence="3" id="KW-1185">Reference proteome</keyword>
<dbReference type="Pfam" id="PF13568">
    <property type="entry name" value="OMP_b-brl_2"/>
    <property type="match status" value="1"/>
</dbReference>
<gene>
    <name evidence="2" type="ORF">I2I05_09030</name>
</gene>
<accession>A0ABS0IH87</accession>
<feature type="domain" description="Outer membrane protein beta-barrel" evidence="1">
    <location>
        <begin position="66"/>
        <end position="240"/>
    </location>
</feature>
<dbReference type="Proteomes" id="UP000597617">
    <property type="component" value="Unassembled WGS sequence"/>
</dbReference>
<dbReference type="RefSeq" id="WP_196281903.1">
    <property type="nucleotide sequence ID" value="NZ_JADQDQ010000003.1"/>
</dbReference>
<evidence type="ECO:0000259" key="1">
    <source>
        <dbReference type="Pfam" id="PF13568"/>
    </source>
</evidence>
<sequence length="268" mass="30065">MATTHIRYQLHLHGAQVKRLALLGMLGLLVPTAAFAQRKSSSKATRGKGGTVKSITVKNLPAYDDRWFHPGMYLGFSASRFLIEQSDRYINKRNIIANSIISPSLGVGFIGDARLGNATSPFVLRFAPGVTFLTRKVEFTPRRYPNPDSIVTQEVTSTVIQFPVLLKYQSDRRRNSRVYMIAGLSPSLTASNRRSDPLRNQLRALNSDLTLEYGVGLDLFYPLFKLAPELRFSHGLRNLLVPTDRDVFSRSLQSMTTNSVTLYLNIQN</sequence>
<evidence type="ECO:0000313" key="2">
    <source>
        <dbReference type="EMBL" id="MBF9237537.1"/>
    </source>
</evidence>
<reference evidence="2 3" key="1">
    <citation type="submission" date="2020-11" db="EMBL/GenBank/DDBJ databases">
        <authorList>
            <person name="Kim M.K."/>
        </authorList>
    </citation>
    <scope>NUCLEOTIDE SEQUENCE [LARGE SCALE GENOMIC DNA]</scope>
    <source>
        <strain evidence="2 3">BT683</strain>
    </source>
</reference>
<dbReference type="EMBL" id="JADQDQ010000003">
    <property type="protein sequence ID" value="MBF9237537.1"/>
    <property type="molecule type" value="Genomic_DNA"/>
</dbReference>
<protein>
    <submittedName>
        <fullName evidence="2">PorT family protein</fullName>
    </submittedName>
</protein>
<evidence type="ECO:0000313" key="3">
    <source>
        <dbReference type="Proteomes" id="UP000597617"/>
    </source>
</evidence>
<proteinExistence type="predicted"/>
<dbReference type="InterPro" id="IPR025665">
    <property type="entry name" value="Beta-barrel_OMP_2"/>
</dbReference>
<organism evidence="2 3">
    <name type="scientific">Hymenobacter jeongseonensis</name>
    <dbReference type="NCBI Taxonomy" id="2791027"/>
    <lineage>
        <taxon>Bacteria</taxon>
        <taxon>Pseudomonadati</taxon>
        <taxon>Bacteroidota</taxon>
        <taxon>Cytophagia</taxon>
        <taxon>Cytophagales</taxon>
        <taxon>Hymenobacteraceae</taxon>
        <taxon>Hymenobacter</taxon>
    </lineage>
</organism>
<name>A0ABS0IH87_9BACT</name>
<comment type="caution">
    <text evidence="2">The sequence shown here is derived from an EMBL/GenBank/DDBJ whole genome shotgun (WGS) entry which is preliminary data.</text>
</comment>